<dbReference type="InterPro" id="IPR024463">
    <property type="entry name" value="Transposase_TnpC_homeodom"/>
</dbReference>
<dbReference type="Pfam" id="PF13817">
    <property type="entry name" value="DDE_Tnp_IS66_C"/>
    <property type="match status" value="1"/>
</dbReference>
<evidence type="ECO:0000313" key="6">
    <source>
        <dbReference type="EMBL" id="THV09807.1"/>
    </source>
</evidence>
<keyword evidence="1" id="KW-0175">Coiled coil</keyword>
<feature type="domain" description="Transposase IS66 C-terminal" evidence="5">
    <location>
        <begin position="509"/>
        <end position="546"/>
    </location>
</feature>
<dbReference type="Pfam" id="PF13007">
    <property type="entry name" value="LZ_Tnp_IS66"/>
    <property type="match status" value="1"/>
</dbReference>
<protein>
    <submittedName>
        <fullName evidence="6">IS66 family transposase</fullName>
    </submittedName>
</protein>
<proteinExistence type="predicted"/>
<evidence type="ECO:0000259" key="3">
    <source>
        <dbReference type="Pfam" id="PF13005"/>
    </source>
</evidence>
<dbReference type="NCBIfam" id="NF033517">
    <property type="entry name" value="transpos_IS66"/>
    <property type="match status" value="1"/>
</dbReference>
<organism evidence="6 7">
    <name type="scientific">Rhizobium rhizophilum</name>
    <dbReference type="NCBI Taxonomy" id="1850373"/>
    <lineage>
        <taxon>Bacteria</taxon>
        <taxon>Pseudomonadati</taxon>
        <taxon>Pseudomonadota</taxon>
        <taxon>Alphaproteobacteria</taxon>
        <taxon>Hyphomicrobiales</taxon>
        <taxon>Rhizobiaceae</taxon>
        <taxon>Rhizobium/Agrobacterium group</taxon>
        <taxon>Rhizobium</taxon>
    </lineage>
</organism>
<evidence type="ECO:0000259" key="4">
    <source>
        <dbReference type="Pfam" id="PF13007"/>
    </source>
</evidence>
<feature type="domain" description="Transposase TnpC homeodomain" evidence="4">
    <location>
        <begin position="49"/>
        <end position="126"/>
    </location>
</feature>
<evidence type="ECO:0000313" key="7">
    <source>
        <dbReference type="Proteomes" id="UP000309667"/>
    </source>
</evidence>
<reference evidence="6 7" key="1">
    <citation type="submission" date="2019-04" db="EMBL/GenBank/DDBJ databases">
        <title>Genome sequence of strain 7209-2.</title>
        <authorList>
            <person name="Gao J."/>
            <person name="Sun J."/>
        </authorList>
    </citation>
    <scope>NUCLEOTIDE SEQUENCE [LARGE SCALE GENOMIC DNA]</scope>
    <source>
        <strain evidence="6 7">7209-2</strain>
    </source>
</reference>
<gene>
    <name evidence="6" type="ORF">E9677_24935</name>
</gene>
<keyword evidence="7" id="KW-1185">Reference proteome</keyword>
<dbReference type="RefSeq" id="WP_136560774.1">
    <property type="nucleotide sequence ID" value="NZ_STGT01000011.1"/>
</dbReference>
<sequence>MTLPPLTLPSDLASAHAALLAERAARLQAEAEAANAKARLSNIEALNAHLQLLLGKLMREKYGPRRERTQRLIDQLELQLEELVASAAEDELDAHEAAAKTQSVRAFARKRPVRKPWPEDVERERIVVEAPTACASCGGSRLSKLGEDVTETLEEIPRRFKVTETVRERFTCRDCQAISQAPAPFHATPRGFIGPQLLATIVFDKFGQHIPLNRQSTRFKCEGIDLSTQTLADQVGHVTFALKPIFDLIEAHVFQAERLHGDDTTIPILAKGQCTTGRIWVYVRDDQPFAGPAPPAAVFYASCDRRGEHPQRHLADFSGILQADCYNGFNLSADRRMLACAERPLLDRTKRQMPATPAFCFAHARRKFFELADVARNARRGKGTKPISPVALEAVKRIDALFAIERDINGLSAAEPLAVRQEKSKPLLGDIKEWLRTERASLSRSSPAAGPIDYMLSRWADFARYSDDGRTCMTNNVAERALRGVACGRKAWLFAGSDRGADRAAIMLTLIMTARLNDVDPKAWLADVLARITDLPASRLPELLPWEWKRIRQAENSALMLAA</sequence>
<dbReference type="EMBL" id="STGT01000011">
    <property type="protein sequence ID" value="THV09807.1"/>
    <property type="molecule type" value="Genomic_DNA"/>
</dbReference>
<evidence type="ECO:0000256" key="1">
    <source>
        <dbReference type="SAM" id="Coils"/>
    </source>
</evidence>
<evidence type="ECO:0000259" key="2">
    <source>
        <dbReference type="Pfam" id="PF03050"/>
    </source>
</evidence>
<feature type="coiled-coil region" evidence="1">
    <location>
        <begin position="17"/>
        <end position="98"/>
    </location>
</feature>
<dbReference type="InterPro" id="IPR052344">
    <property type="entry name" value="Transposase-related"/>
</dbReference>
<comment type="caution">
    <text evidence="6">The sequence shown here is derived from an EMBL/GenBank/DDBJ whole genome shotgun (WGS) entry which is preliminary data.</text>
</comment>
<accession>A0ABY2QND2</accession>
<dbReference type="InterPro" id="IPR004291">
    <property type="entry name" value="Transposase_IS66_central"/>
</dbReference>
<dbReference type="Pfam" id="PF03050">
    <property type="entry name" value="DDE_Tnp_IS66"/>
    <property type="match status" value="1"/>
</dbReference>
<dbReference type="InterPro" id="IPR039552">
    <property type="entry name" value="IS66_C"/>
</dbReference>
<dbReference type="Proteomes" id="UP000309667">
    <property type="component" value="Unassembled WGS sequence"/>
</dbReference>
<dbReference type="InterPro" id="IPR024474">
    <property type="entry name" value="Znf_dom_IS66"/>
</dbReference>
<feature type="domain" description="Transposase IS66 central" evidence="2">
    <location>
        <begin position="191"/>
        <end position="502"/>
    </location>
</feature>
<feature type="domain" description="Transposase IS66 zinc-finger binding" evidence="3">
    <location>
        <begin position="131"/>
        <end position="175"/>
    </location>
</feature>
<dbReference type="PANTHER" id="PTHR33678">
    <property type="entry name" value="BLL1576 PROTEIN"/>
    <property type="match status" value="1"/>
</dbReference>
<evidence type="ECO:0000259" key="5">
    <source>
        <dbReference type="Pfam" id="PF13817"/>
    </source>
</evidence>
<dbReference type="Pfam" id="PF13005">
    <property type="entry name" value="zf-IS66"/>
    <property type="match status" value="1"/>
</dbReference>
<name>A0ABY2QND2_9HYPH</name>
<dbReference type="PANTHER" id="PTHR33678:SF1">
    <property type="entry name" value="BLL1576 PROTEIN"/>
    <property type="match status" value="1"/>
</dbReference>